<organism evidence="2 3">
    <name type="scientific">Letharia lupina</name>
    <dbReference type="NCBI Taxonomy" id="560253"/>
    <lineage>
        <taxon>Eukaryota</taxon>
        <taxon>Fungi</taxon>
        <taxon>Dikarya</taxon>
        <taxon>Ascomycota</taxon>
        <taxon>Pezizomycotina</taxon>
        <taxon>Lecanoromycetes</taxon>
        <taxon>OSLEUM clade</taxon>
        <taxon>Lecanoromycetidae</taxon>
        <taxon>Lecanorales</taxon>
        <taxon>Lecanorineae</taxon>
        <taxon>Parmeliaceae</taxon>
        <taxon>Letharia</taxon>
    </lineage>
</organism>
<feature type="compositionally biased region" description="Basic and acidic residues" evidence="1">
    <location>
        <begin position="1"/>
        <end position="21"/>
    </location>
</feature>
<sequence>MEKPERLPFREKSVKDPGKGVDHRKKKERHSAKVEEDKLQEELEEETELFRACDDKTIELNGLKKFSKNFKFDRPISEDLSPVLAKDGTRQLEATSKASGENGQKNEQREPKGS</sequence>
<dbReference type="Proteomes" id="UP000593566">
    <property type="component" value="Unassembled WGS sequence"/>
</dbReference>
<evidence type="ECO:0000313" key="3">
    <source>
        <dbReference type="Proteomes" id="UP000593566"/>
    </source>
</evidence>
<reference evidence="2 3" key="1">
    <citation type="journal article" date="2020" name="Genomics">
        <title>Complete, high-quality genomes from long-read metagenomic sequencing of two wolf lichen thalli reveals enigmatic genome architecture.</title>
        <authorList>
            <person name="McKenzie S.K."/>
            <person name="Walston R.F."/>
            <person name="Allen J.L."/>
        </authorList>
    </citation>
    <scope>NUCLEOTIDE SEQUENCE [LARGE SCALE GENOMIC DNA]</scope>
    <source>
        <strain evidence="2">WasteWater1</strain>
    </source>
</reference>
<feature type="compositionally biased region" description="Basic and acidic residues" evidence="1">
    <location>
        <begin position="104"/>
        <end position="114"/>
    </location>
</feature>
<dbReference type="GeneID" id="59335412"/>
<feature type="region of interest" description="Disordered" evidence="1">
    <location>
        <begin position="77"/>
        <end position="114"/>
    </location>
</feature>
<feature type="compositionally biased region" description="Polar residues" evidence="1">
    <location>
        <begin position="92"/>
        <end position="103"/>
    </location>
</feature>
<accession>A0A8H6CS59</accession>
<dbReference type="RefSeq" id="XP_037156542.1">
    <property type="nucleotide sequence ID" value="XM_037297907.1"/>
</dbReference>
<feature type="region of interest" description="Disordered" evidence="1">
    <location>
        <begin position="1"/>
        <end position="39"/>
    </location>
</feature>
<dbReference type="EMBL" id="JACCJB010000003">
    <property type="protein sequence ID" value="KAF6228900.1"/>
    <property type="molecule type" value="Genomic_DNA"/>
</dbReference>
<comment type="caution">
    <text evidence="2">The sequence shown here is derived from an EMBL/GenBank/DDBJ whole genome shotgun (WGS) entry which is preliminary data.</text>
</comment>
<keyword evidence="3" id="KW-1185">Reference proteome</keyword>
<dbReference type="AlphaFoldDB" id="A0A8H6CS59"/>
<proteinExistence type="predicted"/>
<name>A0A8H6CS59_9LECA</name>
<protein>
    <submittedName>
        <fullName evidence="2">Uncharacterized protein</fullName>
    </submittedName>
</protein>
<evidence type="ECO:0000313" key="2">
    <source>
        <dbReference type="EMBL" id="KAF6228900.1"/>
    </source>
</evidence>
<evidence type="ECO:0000256" key="1">
    <source>
        <dbReference type="SAM" id="MobiDB-lite"/>
    </source>
</evidence>
<gene>
    <name evidence="2" type="ORF">HO133_007012</name>
</gene>